<sequence length="128" mass="13448">MARRRRPVRPAPTHVCQRLLATGFRSPTPPDELAAPTAATGELPAITFNDRFAVAMSVVAAAAIQNGVARARVRASAPPRSEPSPPPKDITTGRGIPPGAKRKVGVGVHAIAAERAIDRLRRPGENAP</sequence>
<gene>
    <name evidence="2" type="ORF">Pma05_71910</name>
</gene>
<proteinExistence type="predicted"/>
<name>A0ABQ4F147_9ACTN</name>
<organism evidence="2 3">
    <name type="scientific">Plantactinospora mayteni</name>
    <dbReference type="NCBI Taxonomy" id="566021"/>
    <lineage>
        <taxon>Bacteria</taxon>
        <taxon>Bacillati</taxon>
        <taxon>Actinomycetota</taxon>
        <taxon>Actinomycetes</taxon>
        <taxon>Micromonosporales</taxon>
        <taxon>Micromonosporaceae</taxon>
        <taxon>Plantactinospora</taxon>
    </lineage>
</organism>
<accession>A0ABQ4F147</accession>
<dbReference type="EMBL" id="BONX01000056">
    <property type="protein sequence ID" value="GIH00619.1"/>
    <property type="molecule type" value="Genomic_DNA"/>
</dbReference>
<dbReference type="Proteomes" id="UP000621500">
    <property type="component" value="Unassembled WGS sequence"/>
</dbReference>
<evidence type="ECO:0000256" key="1">
    <source>
        <dbReference type="SAM" id="MobiDB-lite"/>
    </source>
</evidence>
<feature type="region of interest" description="Disordered" evidence="1">
    <location>
        <begin position="71"/>
        <end position="104"/>
    </location>
</feature>
<protein>
    <submittedName>
        <fullName evidence="2">Uncharacterized protein</fullName>
    </submittedName>
</protein>
<keyword evidence="3" id="KW-1185">Reference proteome</keyword>
<reference evidence="2 3" key="1">
    <citation type="submission" date="2021-01" db="EMBL/GenBank/DDBJ databases">
        <title>Whole genome shotgun sequence of Plantactinospora mayteni NBRC 109088.</title>
        <authorList>
            <person name="Komaki H."/>
            <person name="Tamura T."/>
        </authorList>
    </citation>
    <scope>NUCLEOTIDE SEQUENCE [LARGE SCALE GENOMIC DNA]</scope>
    <source>
        <strain evidence="2 3">NBRC 109088</strain>
    </source>
</reference>
<evidence type="ECO:0000313" key="3">
    <source>
        <dbReference type="Proteomes" id="UP000621500"/>
    </source>
</evidence>
<evidence type="ECO:0000313" key="2">
    <source>
        <dbReference type="EMBL" id="GIH00619.1"/>
    </source>
</evidence>
<comment type="caution">
    <text evidence="2">The sequence shown here is derived from an EMBL/GenBank/DDBJ whole genome shotgun (WGS) entry which is preliminary data.</text>
</comment>